<dbReference type="Proteomes" id="UP001597532">
    <property type="component" value="Unassembled WGS sequence"/>
</dbReference>
<organism evidence="1 2">
    <name type="scientific">Arenibacter antarcticus</name>
    <dbReference type="NCBI Taxonomy" id="2040469"/>
    <lineage>
        <taxon>Bacteria</taxon>
        <taxon>Pseudomonadati</taxon>
        <taxon>Bacteroidota</taxon>
        <taxon>Flavobacteriia</taxon>
        <taxon>Flavobacteriales</taxon>
        <taxon>Flavobacteriaceae</taxon>
        <taxon>Arenibacter</taxon>
    </lineage>
</organism>
<gene>
    <name evidence="1" type="ORF">ACFS1K_11910</name>
</gene>
<dbReference type="EMBL" id="JBHUOK010000030">
    <property type="protein sequence ID" value="MFD2790468.1"/>
    <property type="molecule type" value="Genomic_DNA"/>
</dbReference>
<dbReference type="InterPro" id="IPR018669">
    <property type="entry name" value="Toxin_HigB"/>
</dbReference>
<sequence>MRIITYKRIKEFSEKHADAENPLNFWYHTVISKEWDSFNDVKLTFNSVDYVGNHRFVFNIKGNTYRLVAIISFNSNKVYIRFIGTHSEYDKIKDIKNI</sequence>
<keyword evidence="2" id="KW-1185">Reference proteome</keyword>
<evidence type="ECO:0000313" key="1">
    <source>
        <dbReference type="EMBL" id="MFD2790468.1"/>
    </source>
</evidence>
<name>A0ABW5VFI6_9FLAO</name>
<evidence type="ECO:0000313" key="2">
    <source>
        <dbReference type="Proteomes" id="UP001597532"/>
    </source>
</evidence>
<dbReference type="RefSeq" id="WP_251805526.1">
    <property type="nucleotide sequence ID" value="NZ_CP166679.1"/>
</dbReference>
<comment type="caution">
    <text evidence="1">The sequence shown here is derived from an EMBL/GenBank/DDBJ whole genome shotgun (WGS) entry which is preliminary data.</text>
</comment>
<accession>A0ABW5VFI6</accession>
<reference evidence="2" key="1">
    <citation type="journal article" date="2019" name="Int. J. Syst. Evol. Microbiol.">
        <title>The Global Catalogue of Microorganisms (GCM) 10K type strain sequencing project: providing services to taxonomists for standard genome sequencing and annotation.</title>
        <authorList>
            <consortium name="The Broad Institute Genomics Platform"/>
            <consortium name="The Broad Institute Genome Sequencing Center for Infectious Disease"/>
            <person name="Wu L."/>
            <person name="Ma J."/>
        </authorList>
    </citation>
    <scope>NUCLEOTIDE SEQUENCE [LARGE SCALE GENOMIC DNA]</scope>
    <source>
        <strain evidence="2">KCTC 52924</strain>
    </source>
</reference>
<dbReference type="Pfam" id="PF09907">
    <property type="entry name" value="HigB_toxin"/>
    <property type="match status" value="1"/>
</dbReference>
<proteinExistence type="predicted"/>
<protein>
    <submittedName>
        <fullName evidence="1">Type II toxin-antitoxin system HigB family toxin</fullName>
    </submittedName>
</protein>